<keyword evidence="4" id="KW-1185">Reference proteome</keyword>
<dbReference type="SUPFAM" id="SSF55811">
    <property type="entry name" value="Nudix"/>
    <property type="match status" value="1"/>
</dbReference>
<evidence type="ECO:0000313" key="4">
    <source>
        <dbReference type="Proteomes" id="UP001172155"/>
    </source>
</evidence>
<dbReference type="GO" id="GO:0016787">
    <property type="term" value="F:hydrolase activity"/>
    <property type="evidence" value="ECO:0007669"/>
    <property type="project" value="UniProtKB-KW"/>
</dbReference>
<accession>A0AA40ENJ5</accession>
<evidence type="ECO:0000313" key="3">
    <source>
        <dbReference type="EMBL" id="KAK0742593.1"/>
    </source>
</evidence>
<dbReference type="Proteomes" id="UP001172155">
    <property type="component" value="Unassembled WGS sequence"/>
</dbReference>
<name>A0AA40ENJ5_9PEZI</name>
<dbReference type="Pfam" id="PF00293">
    <property type="entry name" value="NUDIX"/>
    <property type="match status" value="1"/>
</dbReference>
<dbReference type="Gene3D" id="3.90.79.10">
    <property type="entry name" value="Nucleoside Triphosphate Pyrophosphohydrolase"/>
    <property type="match status" value="1"/>
</dbReference>
<dbReference type="PROSITE" id="PS51462">
    <property type="entry name" value="NUDIX"/>
    <property type="match status" value="1"/>
</dbReference>
<proteinExistence type="predicted"/>
<sequence>MSVPPPLPEFTYPDQLQRFSVAPAIYLAKNPTLSGIIVSGVVVHAFPDPLHNGPAINRVLIVQRAATDGFPLLWETPGGGVDEDDESILSALQRELKEEAGLVMGRVIDLLEEGTEWKVKGGGKWRKVTFLVSVGDDGGAFADREPKVVLNADEHVDHVWASWDEIERRECQGREIVFAYGEGEEIALRGLRLAADGANGGLRVE</sequence>
<reference evidence="3" key="1">
    <citation type="submission" date="2023-06" db="EMBL/GenBank/DDBJ databases">
        <title>Genome-scale phylogeny and comparative genomics of the fungal order Sordariales.</title>
        <authorList>
            <consortium name="Lawrence Berkeley National Laboratory"/>
            <person name="Hensen N."/>
            <person name="Bonometti L."/>
            <person name="Westerberg I."/>
            <person name="Brannstrom I.O."/>
            <person name="Guillou S."/>
            <person name="Cros-Aarteil S."/>
            <person name="Calhoun S."/>
            <person name="Haridas S."/>
            <person name="Kuo A."/>
            <person name="Mondo S."/>
            <person name="Pangilinan J."/>
            <person name="Riley R."/>
            <person name="LaButti K."/>
            <person name="Andreopoulos B."/>
            <person name="Lipzen A."/>
            <person name="Chen C."/>
            <person name="Yanf M."/>
            <person name="Daum C."/>
            <person name="Ng V."/>
            <person name="Clum A."/>
            <person name="Steindorff A."/>
            <person name="Ohm R."/>
            <person name="Martin F."/>
            <person name="Silar P."/>
            <person name="Natvig D."/>
            <person name="Lalanne C."/>
            <person name="Gautier V."/>
            <person name="Ament-velasquez S.L."/>
            <person name="Kruys A."/>
            <person name="Hutchinson M.I."/>
            <person name="Powell A.J."/>
            <person name="Barry K."/>
            <person name="Miller A.N."/>
            <person name="Grigoriev I.V."/>
            <person name="Debuchy R."/>
            <person name="Gladieux P."/>
            <person name="Thoren M.H."/>
            <person name="Johannesson H."/>
        </authorList>
    </citation>
    <scope>NUCLEOTIDE SEQUENCE</scope>
    <source>
        <strain evidence="3">SMH3187-1</strain>
    </source>
</reference>
<dbReference type="PROSITE" id="PS00893">
    <property type="entry name" value="NUDIX_BOX"/>
    <property type="match status" value="1"/>
</dbReference>
<dbReference type="PANTHER" id="PTHR43736">
    <property type="entry name" value="ADP-RIBOSE PYROPHOSPHATASE"/>
    <property type="match status" value="1"/>
</dbReference>
<feature type="domain" description="Nudix hydrolase" evidence="2">
    <location>
        <begin position="41"/>
        <end position="184"/>
    </location>
</feature>
<evidence type="ECO:0000256" key="1">
    <source>
        <dbReference type="ARBA" id="ARBA00022801"/>
    </source>
</evidence>
<protein>
    <submittedName>
        <fullName evidence="3">NUDIX hydrolase domain-like protein</fullName>
    </submittedName>
</protein>
<dbReference type="EMBL" id="JAUKUD010000005">
    <property type="protein sequence ID" value="KAK0742593.1"/>
    <property type="molecule type" value="Genomic_DNA"/>
</dbReference>
<comment type="caution">
    <text evidence="3">The sequence shown here is derived from an EMBL/GenBank/DDBJ whole genome shotgun (WGS) entry which is preliminary data.</text>
</comment>
<dbReference type="PANTHER" id="PTHR43736:SF1">
    <property type="entry name" value="DIHYDRONEOPTERIN TRIPHOSPHATE DIPHOSPHATASE"/>
    <property type="match status" value="1"/>
</dbReference>
<dbReference type="InterPro" id="IPR020084">
    <property type="entry name" value="NUDIX_hydrolase_CS"/>
</dbReference>
<keyword evidence="1 3" id="KW-0378">Hydrolase</keyword>
<gene>
    <name evidence="3" type="ORF">B0T18DRAFT_413345</name>
</gene>
<dbReference type="CDD" id="cd02883">
    <property type="entry name" value="NUDIX_Hydrolase"/>
    <property type="match status" value="1"/>
</dbReference>
<dbReference type="InterPro" id="IPR000086">
    <property type="entry name" value="NUDIX_hydrolase_dom"/>
</dbReference>
<evidence type="ECO:0000259" key="2">
    <source>
        <dbReference type="PROSITE" id="PS51462"/>
    </source>
</evidence>
<organism evidence="3 4">
    <name type="scientific">Schizothecium vesticola</name>
    <dbReference type="NCBI Taxonomy" id="314040"/>
    <lineage>
        <taxon>Eukaryota</taxon>
        <taxon>Fungi</taxon>
        <taxon>Dikarya</taxon>
        <taxon>Ascomycota</taxon>
        <taxon>Pezizomycotina</taxon>
        <taxon>Sordariomycetes</taxon>
        <taxon>Sordariomycetidae</taxon>
        <taxon>Sordariales</taxon>
        <taxon>Schizotheciaceae</taxon>
        <taxon>Schizothecium</taxon>
    </lineage>
</organism>
<dbReference type="InterPro" id="IPR015797">
    <property type="entry name" value="NUDIX_hydrolase-like_dom_sf"/>
</dbReference>
<dbReference type="AlphaFoldDB" id="A0AA40ENJ5"/>